<keyword evidence="3" id="KW-1185">Reference proteome</keyword>
<dbReference type="VEuPathDB" id="FungiDB:DFL_000045"/>
<dbReference type="Gene3D" id="1.20.1280.50">
    <property type="match status" value="1"/>
</dbReference>
<dbReference type="PROSITE" id="PS50181">
    <property type="entry name" value="FBOX"/>
    <property type="match status" value="1"/>
</dbReference>
<accession>A0A437AD36</accession>
<dbReference type="InterPro" id="IPR036047">
    <property type="entry name" value="F-box-like_dom_sf"/>
</dbReference>
<dbReference type="RefSeq" id="XP_067494565.1">
    <property type="nucleotide sequence ID" value="XM_067633603.1"/>
</dbReference>
<dbReference type="AlphaFoldDB" id="A0A437AD36"/>
<comment type="caution">
    <text evidence="2">The sequence shown here is derived from an EMBL/GenBank/DDBJ whole genome shotgun (WGS) entry which is preliminary data.</text>
</comment>
<dbReference type="Pfam" id="PF00646">
    <property type="entry name" value="F-box"/>
    <property type="match status" value="1"/>
</dbReference>
<protein>
    <recommendedName>
        <fullName evidence="1">F-box domain-containing protein</fullName>
    </recommendedName>
</protein>
<organism evidence="2 3">
    <name type="scientific">Arthrobotrys flagrans</name>
    <name type="common">Nematode-trapping fungus</name>
    <name type="synonym">Trichothecium flagrans</name>
    <dbReference type="NCBI Taxonomy" id="97331"/>
    <lineage>
        <taxon>Eukaryota</taxon>
        <taxon>Fungi</taxon>
        <taxon>Dikarya</taxon>
        <taxon>Ascomycota</taxon>
        <taxon>Pezizomycotina</taxon>
        <taxon>Orbiliomycetes</taxon>
        <taxon>Orbiliales</taxon>
        <taxon>Orbiliaceae</taxon>
        <taxon>Arthrobotrys</taxon>
    </lineage>
</organism>
<dbReference type="OrthoDB" id="5336398at2759"/>
<dbReference type="CDD" id="cd09917">
    <property type="entry name" value="F-box_SF"/>
    <property type="match status" value="1"/>
</dbReference>
<name>A0A437AD36_ARTFL</name>
<evidence type="ECO:0000313" key="3">
    <source>
        <dbReference type="Proteomes" id="UP000283090"/>
    </source>
</evidence>
<reference evidence="2 3" key="1">
    <citation type="submission" date="2019-01" db="EMBL/GenBank/DDBJ databases">
        <title>Intercellular communication is required for trap formation in the nematode-trapping fungus Duddingtonia flagrans.</title>
        <authorList>
            <person name="Youssar L."/>
            <person name="Wernet V."/>
            <person name="Hensel N."/>
            <person name="Hildebrandt H.-G."/>
            <person name="Fischer R."/>
        </authorList>
    </citation>
    <scope>NUCLEOTIDE SEQUENCE [LARGE SCALE GENOMIC DNA]</scope>
    <source>
        <strain evidence="2 3">CBS H-5679</strain>
    </source>
</reference>
<sequence>MEDIQVIDPTGRHERPILTVVTDKLPGPPLNILNLPHELQICILSHLPIAGQIFAGMVCRLWEDIIVNSRSFTKARYHGPDENGYQNRHKLLTHPGGLLCLVQSGRVEGYCFPLDGDDVDFPIDYTNYNSKILTAPRLDIAKCKLLDEPMSSPFVEETWDIQPQQKVSTSFATEDHD</sequence>
<dbReference type="GeneID" id="93582356"/>
<gene>
    <name evidence="2" type="ORF">DFL_000045</name>
</gene>
<dbReference type="EMBL" id="SAEB01000001">
    <property type="protein sequence ID" value="RVD89021.1"/>
    <property type="molecule type" value="Genomic_DNA"/>
</dbReference>
<dbReference type="SUPFAM" id="SSF81383">
    <property type="entry name" value="F-box domain"/>
    <property type="match status" value="1"/>
</dbReference>
<dbReference type="InterPro" id="IPR001810">
    <property type="entry name" value="F-box_dom"/>
</dbReference>
<dbReference type="Proteomes" id="UP000283090">
    <property type="component" value="Unassembled WGS sequence"/>
</dbReference>
<proteinExistence type="predicted"/>
<evidence type="ECO:0000313" key="2">
    <source>
        <dbReference type="EMBL" id="RVD89021.1"/>
    </source>
</evidence>
<feature type="domain" description="F-box" evidence="1">
    <location>
        <begin position="29"/>
        <end position="75"/>
    </location>
</feature>
<evidence type="ECO:0000259" key="1">
    <source>
        <dbReference type="PROSITE" id="PS50181"/>
    </source>
</evidence>